<dbReference type="InterPro" id="IPR016089">
    <property type="entry name" value="Chalcone_isomerase_bundle_sf"/>
</dbReference>
<dbReference type="EMBL" id="JAGTXO010000015">
    <property type="protein sequence ID" value="KAG8463671.1"/>
    <property type="molecule type" value="Genomic_DNA"/>
</dbReference>
<dbReference type="Gene3D" id="1.10.890.20">
    <property type="match status" value="1"/>
</dbReference>
<evidence type="ECO:0000256" key="1">
    <source>
        <dbReference type="SAM" id="SignalP"/>
    </source>
</evidence>
<dbReference type="SUPFAM" id="SSF54626">
    <property type="entry name" value="Chalcone isomerase"/>
    <property type="match status" value="1"/>
</dbReference>
<evidence type="ECO:0000313" key="3">
    <source>
        <dbReference type="EMBL" id="KAG8463671.1"/>
    </source>
</evidence>
<keyword evidence="4" id="KW-1185">Reference proteome</keyword>
<feature type="signal peptide" evidence="1">
    <location>
        <begin position="1"/>
        <end position="23"/>
    </location>
</feature>
<dbReference type="InterPro" id="IPR016088">
    <property type="entry name" value="Chalcone_isomerase_3-sand"/>
</dbReference>
<evidence type="ECO:0000313" key="4">
    <source>
        <dbReference type="Proteomes" id="UP000751190"/>
    </source>
</evidence>
<comment type="caution">
    <text evidence="3">The sequence shown here is derived from an EMBL/GenBank/DDBJ whole genome shotgun (WGS) entry which is preliminary data.</text>
</comment>
<dbReference type="PANTHER" id="PTHR47698:SF2">
    <property type="entry name" value="FATTY-ACID-BINDING PROTEIN 3, CHLOROPLASTIC"/>
    <property type="match status" value="1"/>
</dbReference>
<dbReference type="InterPro" id="IPR036298">
    <property type="entry name" value="Chalcone_isomerase_sf"/>
</dbReference>
<dbReference type="OrthoDB" id="18193at2759"/>
<dbReference type="AlphaFoldDB" id="A0A8J6CA37"/>
<dbReference type="PANTHER" id="PTHR47698">
    <property type="entry name" value="FATTY-ACID-BINDING PROTEIN 3, CHLOROPLASTIC"/>
    <property type="match status" value="1"/>
</dbReference>
<proteinExistence type="predicted"/>
<protein>
    <recommendedName>
        <fullName evidence="2">Chalcone isomerase domain-containing protein</fullName>
    </recommendedName>
</protein>
<name>A0A8J6CA37_DIALT</name>
<dbReference type="GO" id="GO:0016872">
    <property type="term" value="F:intramolecular lyase activity"/>
    <property type="evidence" value="ECO:0007669"/>
    <property type="project" value="InterPro"/>
</dbReference>
<accession>A0A8J6CA37</accession>
<dbReference type="Gene3D" id="3.50.70.10">
    <property type="match status" value="1"/>
</dbReference>
<feature type="domain" description="Chalcone isomerase" evidence="2">
    <location>
        <begin position="38"/>
        <end position="212"/>
    </location>
</feature>
<reference evidence="3" key="1">
    <citation type="submission" date="2021-05" db="EMBL/GenBank/DDBJ databases">
        <title>The genome of the haptophyte Pavlova lutheri (Diacronema luteri, Pavlovales) - a model for lipid biosynthesis in eukaryotic algae.</title>
        <authorList>
            <person name="Hulatt C.J."/>
            <person name="Posewitz M.C."/>
        </authorList>
    </citation>
    <scope>NUCLEOTIDE SEQUENCE</scope>
    <source>
        <strain evidence="3">NIVA-4/92</strain>
    </source>
</reference>
<dbReference type="InterPro" id="IPR016087">
    <property type="entry name" value="Chalcone_isomerase"/>
</dbReference>
<sequence>MATRREIVIGLVALAAAYRLYRAQPAGGSGGAAVEPATGIAFPRTLRTDGKALTLLGVGVRTKFVVNVYAAAFYADAGLSRAALAPFKGVPVSKLASEPRLFAALSESPTTKQVVLTFARAVGAQKIAEALSAVPGASAKARAELEACIVSKRGDLRRGDQLVLNWRGRDGVSVRDGAGGAALCAFRDRSLAAGLLAMYLGGEAVSPKLKASIAAGVLEL</sequence>
<organism evidence="3 4">
    <name type="scientific">Diacronema lutheri</name>
    <name type="common">Unicellular marine alga</name>
    <name type="synonym">Monochrysis lutheri</name>
    <dbReference type="NCBI Taxonomy" id="2081491"/>
    <lineage>
        <taxon>Eukaryota</taxon>
        <taxon>Haptista</taxon>
        <taxon>Haptophyta</taxon>
        <taxon>Pavlovophyceae</taxon>
        <taxon>Pavlovales</taxon>
        <taxon>Pavlovaceae</taxon>
        <taxon>Diacronema</taxon>
    </lineage>
</organism>
<keyword evidence="1" id="KW-0732">Signal</keyword>
<evidence type="ECO:0000259" key="2">
    <source>
        <dbReference type="Pfam" id="PF16036"/>
    </source>
</evidence>
<dbReference type="OMA" id="QGEAYRC"/>
<gene>
    <name evidence="3" type="ORF">KFE25_003944</name>
</gene>
<feature type="chain" id="PRO_5035154048" description="Chalcone isomerase domain-containing protein" evidence="1">
    <location>
        <begin position="24"/>
        <end position="220"/>
    </location>
</feature>
<dbReference type="Proteomes" id="UP000751190">
    <property type="component" value="Unassembled WGS sequence"/>
</dbReference>
<dbReference type="Pfam" id="PF16036">
    <property type="entry name" value="Chalcone_3"/>
    <property type="match status" value="1"/>
</dbReference>